<gene>
    <name evidence="2" type="ORF">LX64_02313</name>
</gene>
<protein>
    <recommendedName>
        <fullName evidence="4">Preprotein translocase subunit SecD</fullName>
    </recommendedName>
</protein>
<evidence type="ECO:0000256" key="1">
    <source>
        <dbReference type="SAM" id="SignalP"/>
    </source>
</evidence>
<dbReference type="RefSeq" id="WP_148707283.1">
    <property type="nucleotide sequence ID" value="NZ_QLLL01000004.1"/>
</dbReference>
<keyword evidence="3" id="KW-1185">Reference proteome</keyword>
<dbReference type="Proteomes" id="UP000249547">
    <property type="component" value="Unassembled WGS sequence"/>
</dbReference>
<keyword evidence="1" id="KW-0732">Signal</keyword>
<dbReference type="AlphaFoldDB" id="A0A327QKT9"/>
<accession>A0A327QKT9</accession>
<dbReference type="PROSITE" id="PS51257">
    <property type="entry name" value="PROKAR_LIPOPROTEIN"/>
    <property type="match status" value="1"/>
</dbReference>
<feature type="signal peptide" evidence="1">
    <location>
        <begin position="1"/>
        <end position="20"/>
    </location>
</feature>
<evidence type="ECO:0008006" key="4">
    <source>
        <dbReference type="Google" id="ProtNLM"/>
    </source>
</evidence>
<comment type="caution">
    <text evidence="2">The sequence shown here is derived from an EMBL/GenBank/DDBJ whole genome shotgun (WGS) entry which is preliminary data.</text>
</comment>
<organism evidence="2 3">
    <name type="scientific">Chitinophaga skermanii</name>
    <dbReference type="NCBI Taxonomy" id="331697"/>
    <lineage>
        <taxon>Bacteria</taxon>
        <taxon>Pseudomonadati</taxon>
        <taxon>Bacteroidota</taxon>
        <taxon>Chitinophagia</taxon>
        <taxon>Chitinophagales</taxon>
        <taxon>Chitinophagaceae</taxon>
        <taxon>Chitinophaga</taxon>
    </lineage>
</organism>
<dbReference type="EMBL" id="QLLL01000004">
    <property type="protein sequence ID" value="RAJ05159.1"/>
    <property type="molecule type" value="Genomic_DNA"/>
</dbReference>
<proteinExistence type="predicted"/>
<reference evidence="2 3" key="1">
    <citation type="submission" date="2018-06" db="EMBL/GenBank/DDBJ databases">
        <title>Genomic Encyclopedia of Archaeal and Bacterial Type Strains, Phase II (KMG-II): from individual species to whole genera.</title>
        <authorList>
            <person name="Goeker M."/>
        </authorList>
    </citation>
    <scope>NUCLEOTIDE SEQUENCE [LARGE SCALE GENOMIC DNA]</scope>
    <source>
        <strain evidence="2 3">DSM 23857</strain>
    </source>
</reference>
<feature type="chain" id="PRO_5016302266" description="Preprotein translocase subunit SecD" evidence="1">
    <location>
        <begin position="21"/>
        <end position="186"/>
    </location>
</feature>
<evidence type="ECO:0000313" key="2">
    <source>
        <dbReference type="EMBL" id="RAJ05159.1"/>
    </source>
</evidence>
<name>A0A327QKT9_9BACT</name>
<evidence type="ECO:0000313" key="3">
    <source>
        <dbReference type="Proteomes" id="UP000249547"/>
    </source>
</evidence>
<sequence length="186" mass="20793">MTRFSLFLACTMAFVACQQAETPTTITTDSTQTSSPYTALIADLESKYNTPVVDSQVFVNNRADSIFIQTKYYAVLSDTIKVPAALNQMDATQDFMTHPFQYDVSIRVNQHAPVTTTIKFSDFSAQYNDTLKAYGMMKEPRIVSFDKKRNQLVVRLSNSIPVAGIGEGERILIELSGHVKNAEEQE</sequence>